<evidence type="ECO:0000313" key="2">
    <source>
        <dbReference type="Proteomes" id="UP000235786"/>
    </source>
</evidence>
<keyword evidence="2" id="KW-1185">Reference proteome</keyword>
<gene>
    <name evidence="1" type="ORF">L207DRAFT_526005</name>
</gene>
<proteinExistence type="predicted"/>
<name>A0A2J6S1U2_HYAVF</name>
<accession>A0A2J6S1U2</accession>
<reference evidence="1 2" key="1">
    <citation type="submission" date="2016-04" db="EMBL/GenBank/DDBJ databases">
        <title>A degradative enzymes factory behind the ericoid mycorrhizal symbiosis.</title>
        <authorList>
            <consortium name="DOE Joint Genome Institute"/>
            <person name="Martino E."/>
            <person name="Morin E."/>
            <person name="Grelet G."/>
            <person name="Kuo A."/>
            <person name="Kohler A."/>
            <person name="Daghino S."/>
            <person name="Barry K."/>
            <person name="Choi C."/>
            <person name="Cichocki N."/>
            <person name="Clum A."/>
            <person name="Copeland A."/>
            <person name="Hainaut M."/>
            <person name="Haridas S."/>
            <person name="Labutti K."/>
            <person name="Lindquist E."/>
            <person name="Lipzen A."/>
            <person name="Khouja H.-R."/>
            <person name="Murat C."/>
            <person name="Ohm R."/>
            <person name="Olson A."/>
            <person name="Spatafora J."/>
            <person name="Veneault-Fourrey C."/>
            <person name="Henrissat B."/>
            <person name="Grigoriev I."/>
            <person name="Martin F."/>
            <person name="Perotto S."/>
        </authorList>
    </citation>
    <scope>NUCLEOTIDE SEQUENCE [LARGE SCALE GENOMIC DNA]</scope>
    <source>
        <strain evidence="1 2">F</strain>
    </source>
</reference>
<evidence type="ECO:0000313" key="1">
    <source>
        <dbReference type="EMBL" id="PMD44708.1"/>
    </source>
</evidence>
<dbReference type="EMBL" id="KZ613941">
    <property type="protein sequence ID" value="PMD44708.1"/>
    <property type="molecule type" value="Genomic_DNA"/>
</dbReference>
<dbReference type="Proteomes" id="UP000235786">
    <property type="component" value="Unassembled WGS sequence"/>
</dbReference>
<dbReference type="AlphaFoldDB" id="A0A2J6S1U2"/>
<sequence length="280" mass="32182">MRGFCKAYLACTSMSQYPPNSQDGFCSVGLRNRPGAGTNTYERFDFPNDMLDSFDNLVIIKRIFVATLDPYVFGFKDMATRHMRDISFHTNIETEFKRAHLVSTSLREKSFFYKPQYYCHGLSQPKYVESQFVVSFAPIDNAFLALLLGSATLWSTKNEEGGVVQPTLRFMVFCGIHNGALWTDVSIDTKTDSAQEAYALYLPNTDLGRDARLAARSETRRTLREVFSPKIEELEPFVKHGIIETQYPVQNASLEIRVTRRRRTDAHWSCNAFVDFKWIR</sequence>
<protein>
    <submittedName>
        <fullName evidence="1">Uncharacterized protein</fullName>
    </submittedName>
</protein>
<organism evidence="1 2">
    <name type="scientific">Hyaloscypha variabilis (strain UAMH 11265 / GT02V1 / F)</name>
    <name type="common">Meliniomyces variabilis</name>
    <dbReference type="NCBI Taxonomy" id="1149755"/>
    <lineage>
        <taxon>Eukaryota</taxon>
        <taxon>Fungi</taxon>
        <taxon>Dikarya</taxon>
        <taxon>Ascomycota</taxon>
        <taxon>Pezizomycotina</taxon>
        <taxon>Leotiomycetes</taxon>
        <taxon>Helotiales</taxon>
        <taxon>Hyaloscyphaceae</taxon>
        <taxon>Hyaloscypha</taxon>
        <taxon>Hyaloscypha variabilis</taxon>
    </lineage>
</organism>